<dbReference type="SMART" id="SM00304">
    <property type="entry name" value="HAMP"/>
    <property type="match status" value="1"/>
</dbReference>
<keyword evidence="6" id="KW-0808">Transferase</keyword>
<keyword evidence="5" id="KW-0597">Phosphoprotein</keyword>
<evidence type="ECO:0000256" key="1">
    <source>
        <dbReference type="ARBA" id="ARBA00000085"/>
    </source>
</evidence>
<keyword evidence="7 14" id="KW-0812">Transmembrane</keyword>
<dbReference type="GeneID" id="98063046"/>
<dbReference type="PROSITE" id="PS50885">
    <property type="entry name" value="HAMP"/>
    <property type="match status" value="1"/>
</dbReference>
<dbReference type="CDD" id="cd00082">
    <property type="entry name" value="HisKA"/>
    <property type="match status" value="1"/>
</dbReference>
<dbReference type="SUPFAM" id="SSF55874">
    <property type="entry name" value="ATPase domain of HSP90 chaperone/DNA topoisomerase II/histidine kinase"/>
    <property type="match status" value="1"/>
</dbReference>
<evidence type="ECO:0000256" key="7">
    <source>
        <dbReference type="ARBA" id="ARBA00022692"/>
    </source>
</evidence>
<dbReference type="CDD" id="cd06225">
    <property type="entry name" value="HAMP"/>
    <property type="match status" value="1"/>
</dbReference>
<feature type="domain" description="Histidine kinase" evidence="15">
    <location>
        <begin position="151"/>
        <end position="375"/>
    </location>
</feature>
<reference evidence="17 18" key="1">
    <citation type="submission" date="2017-04" db="EMBL/GenBank/DDBJ databases">
        <title>Monoglobus pectinilyticus 14 draft genome.</title>
        <authorList>
            <person name="Kim C."/>
            <person name="Rosendale D.I."/>
            <person name="Kelly W.J."/>
            <person name="Tannock G.W."/>
            <person name="Patchett M.L."/>
            <person name="Jordens J.Z."/>
        </authorList>
    </citation>
    <scope>NUCLEOTIDE SEQUENCE [LARGE SCALE GENOMIC DNA]</scope>
    <source>
        <strain evidence="17 18">14</strain>
    </source>
</reference>
<evidence type="ECO:0000256" key="2">
    <source>
        <dbReference type="ARBA" id="ARBA00004651"/>
    </source>
</evidence>
<evidence type="ECO:0000256" key="4">
    <source>
        <dbReference type="ARBA" id="ARBA00022475"/>
    </source>
</evidence>
<dbReference type="Pfam" id="PF02518">
    <property type="entry name" value="HATPase_c"/>
    <property type="match status" value="1"/>
</dbReference>
<evidence type="ECO:0000256" key="14">
    <source>
        <dbReference type="SAM" id="Phobius"/>
    </source>
</evidence>
<dbReference type="InterPro" id="IPR036097">
    <property type="entry name" value="HisK_dim/P_sf"/>
</dbReference>
<dbReference type="SUPFAM" id="SSF47384">
    <property type="entry name" value="Homodimeric domain of signal transducing histidine kinase"/>
    <property type="match status" value="1"/>
</dbReference>
<dbReference type="PROSITE" id="PS50109">
    <property type="entry name" value="HIS_KIN"/>
    <property type="match status" value="1"/>
</dbReference>
<comment type="subcellular location">
    <subcellularLocation>
        <location evidence="2">Cell membrane</location>
        <topology evidence="2">Multi-pass membrane protein</topology>
    </subcellularLocation>
</comment>
<evidence type="ECO:0000259" key="16">
    <source>
        <dbReference type="PROSITE" id="PS50885"/>
    </source>
</evidence>
<protein>
    <recommendedName>
        <fullName evidence="3">histidine kinase</fullName>
        <ecNumber evidence="3">2.7.13.3</ecNumber>
    </recommendedName>
</protein>
<dbReference type="GO" id="GO:0000155">
    <property type="term" value="F:phosphorelay sensor kinase activity"/>
    <property type="evidence" value="ECO:0007669"/>
    <property type="project" value="InterPro"/>
</dbReference>
<dbReference type="GO" id="GO:0005524">
    <property type="term" value="F:ATP binding"/>
    <property type="evidence" value="ECO:0007669"/>
    <property type="project" value="UniProtKB-KW"/>
</dbReference>
<dbReference type="Gene3D" id="1.10.287.130">
    <property type="match status" value="1"/>
</dbReference>
<dbReference type="AlphaFoldDB" id="A0A2K9P3H8"/>
<evidence type="ECO:0000256" key="6">
    <source>
        <dbReference type="ARBA" id="ARBA00022679"/>
    </source>
</evidence>
<sequence>MSIKKKLMLSSIVMLVLPIFIMVLISAFIFVLVLSYVPSISIQINGITPSLNNPMIFRLLLVWLFILIVVVLACCIGVTAYLSKSIIAPLKKMSGAMEHLTEGDLSYEFTCSGDREIKEVYDSIENLRVRLKKSVDEEIKRETEHRMLIANISHDLKTPITSIKGYVEGIKDGVADTPEMLERYLNTIQTKANTLEAMVNNLSEYSKLDLDSAPYDIQVWDIRGFVRSVLEEFSIDLSRAGIELDIGENLSGCEEIYVRFDCEKLNRVLSNIISNSIKYRKPDIPGKLSVELIENDGWVILSFSDNGIGISKQEEKKVFETFFRADPARNLNVSGNGLGLSIACRIIKEHGGKIWMRSGGDKNGVTVYIRLKKYILED</sequence>
<evidence type="ECO:0000256" key="10">
    <source>
        <dbReference type="ARBA" id="ARBA00022840"/>
    </source>
</evidence>
<dbReference type="SUPFAM" id="SSF158472">
    <property type="entry name" value="HAMP domain-like"/>
    <property type="match status" value="1"/>
</dbReference>
<dbReference type="InterPro" id="IPR004358">
    <property type="entry name" value="Sig_transdc_His_kin-like_C"/>
</dbReference>
<dbReference type="RefSeq" id="WP_102365985.1">
    <property type="nucleotide sequence ID" value="NZ_CP020991.1"/>
</dbReference>
<dbReference type="InterPro" id="IPR050398">
    <property type="entry name" value="HssS/ArlS-like"/>
</dbReference>
<dbReference type="PANTHER" id="PTHR45528">
    <property type="entry name" value="SENSOR HISTIDINE KINASE CPXA"/>
    <property type="match status" value="1"/>
</dbReference>
<evidence type="ECO:0000259" key="15">
    <source>
        <dbReference type="PROSITE" id="PS50109"/>
    </source>
</evidence>
<organism evidence="17 18">
    <name type="scientific">Monoglobus pectinilyticus</name>
    <dbReference type="NCBI Taxonomy" id="1981510"/>
    <lineage>
        <taxon>Bacteria</taxon>
        <taxon>Bacillati</taxon>
        <taxon>Bacillota</taxon>
        <taxon>Clostridia</taxon>
        <taxon>Monoglobales</taxon>
        <taxon>Monoglobaceae</taxon>
        <taxon>Monoglobus</taxon>
    </lineage>
</organism>
<dbReference type="CDD" id="cd00075">
    <property type="entry name" value="HATPase"/>
    <property type="match status" value="1"/>
</dbReference>
<dbReference type="SMART" id="SM00387">
    <property type="entry name" value="HATPase_c"/>
    <property type="match status" value="1"/>
</dbReference>
<keyword evidence="9 17" id="KW-0418">Kinase</keyword>
<accession>A0A2K9P3H8</accession>
<gene>
    <name evidence="17" type="ORF">B9O19_01657</name>
</gene>
<keyword evidence="10" id="KW-0067">ATP-binding</keyword>
<dbReference type="InterPro" id="IPR036890">
    <property type="entry name" value="HATPase_C_sf"/>
</dbReference>
<dbReference type="InterPro" id="IPR003661">
    <property type="entry name" value="HisK_dim/P_dom"/>
</dbReference>
<dbReference type="EC" id="2.7.13.3" evidence="3"/>
<dbReference type="PANTHER" id="PTHR45528:SF1">
    <property type="entry name" value="SENSOR HISTIDINE KINASE CPXA"/>
    <property type="match status" value="1"/>
</dbReference>
<dbReference type="Gene3D" id="6.10.340.10">
    <property type="match status" value="1"/>
</dbReference>
<evidence type="ECO:0000256" key="3">
    <source>
        <dbReference type="ARBA" id="ARBA00012438"/>
    </source>
</evidence>
<keyword evidence="13 14" id="KW-0472">Membrane</keyword>
<keyword evidence="8" id="KW-0547">Nucleotide-binding</keyword>
<dbReference type="SMART" id="SM00388">
    <property type="entry name" value="HisKA"/>
    <property type="match status" value="1"/>
</dbReference>
<evidence type="ECO:0000256" key="11">
    <source>
        <dbReference type="ARBA" id="ARBA00022989"/>
    </source>
</evidence>
<evidence type="ECO:0000256" key="12">
    <source>
        <dbReference type="ARBA" id="ARBA00023012"/>
    </source>
</evidence>
<dbReference type="InterPro" id="IPR005467">
    <property type="entry name" value="His_kinase_dom"/>
</dbReference>
<feature type="transmembrane region" description="Helical" evidence="14">
    <location>
        <begin position="56"/>
        <end position="82"/>
    </location>
</feature>
<proteinExistence type="predicted"/>
<dbReference type="EMBL" id="CP020991">
    <property type="protein sequence ID" value="AUO19813.1"/>
    <property type="molecule type" value="Genomic_DNA"/>
</dbReference>
<evidence type="ECO:0000256" key="5">
    <source>
        <dbReference type="ARBA" id="ARBA00022553"/>
    </source>
</evidence>
<evidence type="ECO:0000313" key="17">
    <source>
        <dbReference type="EMBL" id="AUO19813.1"/>
    </source>
</evidence>
<dbReference type="Pfam" id="PF00672">
    <property type="entry name" value="HAMP"/>
    <property type="match status" value="1"/>
</dbReference>
<dbReference type="Pfam" id="PF00512">
    <property type="entry name" value="HisKA"/>
    <property type="match status" value="1"/>
</dbReference>
<keyword evidence="11 14" id="KW-1133">Transmembrane helix</keyword>
<dbReference type="InterPro" id="IPR003594">
    <property type="entry name" value="HATPase_dom"/>
</dbReference>
<dbReference type="Gene3D" id="3.30.565.10">
    <property type="entry name" value="Histidine kinase-like ATPase, C-terminal domain"/>
    <property type="match status" value="1"/>
</dbReference>
<evidence type="ECO:0000256" key="13">
    <source>
        <dbReference type="ARBA" id="ARBA00023136"/>
    </source>
</evidence>
<feature type="transmembrane region" description="Helical" evidence="14">
    <location>
        <begin position="12"/>
        <end position="36"/>
    </location>
</feature>
<dbReference type="Proteomes" id="UP000235589">
    <property type="component" value="Chromosome"/>
</dbReference>
<keyword evidence="12" id="KW-0902">Two-component regulatory system</keyword>
<dbReference type="GO" id="GO:0005886">
    <property type="term" value="C:plasma membrane"/>
    <property type="evidence" value="ECO:0007669"/>
    <property type="project" value="UniProtKB-SubCell"/>
</dbReference>
<feature type="domain" description="HAMP" evidence="16">
    <location>
        <begin position="84"/>
        <end position="136"/>
    </location>
</feature>
<dbReference type="KEGG" id="mpec:B9O19_01657"/>
<name>A0A2K9P3H8_9FIRM</name>
<dbReference type="FunFam" id="1.10.287.130:FF:000001">
    <property type="entry name" value="Two-component sensor histidine kinase"/>
    <property type="match status" value="1"/>
</dbReference>
<evidence type="ECO:0000256" key="9">
    <source>
        <dbReference type="ARBA" id="ARBA00022777"/>
    </source>
</evidence>
<keyword evidence="4" id="KW-1003">Cell membrane</keyword>
<dbReference type="InterPro" id="IPR003660">
    <property type="entry name" value="HAMP_dom"/>
</dbReference>
<comment type="catalytic activity">
    <reaction evidence="1">
        <text>ATP + protein L-histidine = ADP + protein N-phospho-L-histidine.</text>
        <dbReference type="EC" id="2.7.13.3"/>
    </reaction>
</comment>
<evidence type="ECO:0000313" key="18">
    <source>
        <dbReference type="Proteomes" id="UP000235589"/>
    </source>
</evidence>
<evidence type="ECO:0000256" key="8">
    <source>
        <dbReference type="ARBA" id="ARBA00022741"/>
    </source>
</evidence>
<dbReference type="PRINTS" id="PR00344">
    <property type="entry name" value="BCTRLSENSOR"/>
</dbReference>
<dbReference type="OrthoDB" id="9780718at2"/>
<keyword evidence="18" id="KW-1185">Reference proteome</keyword>